<accession>A0AA46TEH1</accession>
<dbReference type="Proteomes" id="UP001164390">
    <property type="component" value="Chromosome"/>
</dbReference>
<dbReference type="InterPro" id="IPR053147">
    <property type="entry name" value="Hsp_HslJ-like"/>
</dbReference>
<gene>
    <name evidence="2" type="ORF">L0C25_14475</name>
</gene>
<dbReference type="InterPro" id="IPR038670">
    <property type="entry name" value="HslJ-like_sf"/>
</dbReference>
<reference evidence="2" key="1">
    <citation type="submission" date="2022-01" db="EMBL/GenBank/DDBJ databases">
        <title>Nocardioidaceae gen. sp. A5X3R13.</title>
        <authorList>
            <person name="Lopez Marin M.A."/>
            <person name="Uhlik O."/>
        </authorList>
    </citation>
    <scope>NUCLEOTIDE SEQUENCE</scope>
    <source>
        <strain evidence="2">A5X3R13</strain>
    </source>
</reference>
<evidence type="ECO:0000313" key="3">
    <source>
        <dbReference type="Proteomes" id="UP001164390"/>
    </source>
</evidence>
<feature type="domain" description="DUF306" evidence="1">
    <location>
        <begin position="195"/>
        <end position="302"/>
    </location>
</feature>
<sequence>MNTQLKDLYRQAGDAVEPTGDVTQALTSAQRRRVRSQVATPIASVAVVAGAVGLAVGQPWADDPATDVAGADSAAGFGASLPDPVTVAGNTYVLDDAESSGLPKKADVEISFEKGTYSASAGCNTFNGRYDMSDDVLVSSSMGQTMAFCPGRAGSDAWLESFLDSGPQVSIDGDRLNLDNGESDVALAVESIDDKSLAGTRWQLDSIVSGDVVSSAPQGRPATLSYDGSDELAVSTGCSTETAEVDVSSDAIQVTGDSAGSSANCAASKKAVDRSVREVLDGSVGYEIDGAQLRIKTKDGALVYTAN</sequence>
<name>A0AA46TEH1_9ACTN</name>
<evidence type="ECO:0000259" key="1">
    <source>
        <dbReference type="Pfam" id="PF03724"/>
    </source>
</evidence>
<dbReference type="InterPro" id="IPR005184">
    <property type="entry name" value="DUF306_Meta_HslJ"/>
</dbReference>
<keyword evidence="3" id="KW-1185">Reference proteome</keyword>
<protein>
    <submittedName>
        <fullName evidence="2">META domain-containing protein</fullName>
    </submittedName>
</protein>
<evidence type="ECO:0000313" key="2">
    <source>
        <dbReference type="EMBL" id="UYM03745.1"/>
    </source>
</evidence>
<dbReference type="RefSeq" id="WP_271632385.1">
    <property type="nucleotide sequence ID" value="NZ_CP094970.1"/>
</dbReference>
<organism evidence="2 3">
    <name type="scientific">Solicola gregarius</name>
    <dbReference type="NCBI Taxonomy" id="2908642"/>
    <lineage>
        <taxon>Bacteria</taxon>
        <taxon>Bacillati</taxon>
        <taxon>Actinomycetota</taxon>
        <taxon>Actinomycetes</taxon>
        <taxon>Propionibacteriales</taxon>
        <taxon>Nocardioidaceae</taxon>
        <taxon>Solicola</taxon>
    </lineage>
</organism>
<proteinExistence type="predicted"/>
<dbReference type="Pfam" id="PF03724">
    <property type="entry name" value="META"/>
    <property type="match status" value="2"/>
</dbReference>
<dbReference type="PANTHER" id="PTHR35535:SF2">
    <property type="entry name" value="DUF306 DOMAIN-CONTAINING PROTEIN"/>
    <property type="match status" value="1"/>
</dbReference>
<feature type="domain" description="DUF306" evidence="1">
    <location>
        <begin position="86"/>
        <end position="187"/>
    </location>
</feature>
<dbReference type="KEGG" id="sgrg:L0C25_14475"/>
<dbReference type="Gene3D" id="2.40.128.270">
    <property type="match status" value="2"/>
</dbReference>
<dbReference type="EMBL" id="CP094970">
    <property type="protein sequence ID" value="UYM03745.1"/>
    <property type="molecule type" value="Genomic_DNA"/>
</dbReference>
<dbReference type="PANTHER" id="PTHR35535">
    <property type="entry name" value="HEAT SHOCK PROTEIN HSLJ"/>
    <property type="match status" value="1"/>
</dbReference>
<dbReference type="AlphaFoldDB" id="A0AA46TEH1"/>